<proteinExistence type="predicted"/>
<evidence type="ECO:0000259" key="1">
    <source>
        <dbReference type="Pfam" id="PF01764"/>
    </source>
</evidence>
<keyword evidence="3" id="KW-1185">Reference proteome</keyword>
<dbReference type="InterPro" id="IPR002921">
    <property type="entry name" value="Fungal_lipase-type"/>
</dbReference>
<dbReference type="InterPro" id="IPR029058">
    <property type="entry name" value="AB_hydrolase_fold"/>
</dbReference>
<organism evidence="2 3">
    <name type="scientific">Conidiobolus coronatus (strain ATCC 28846 / CBS 209.66 / NRRL 28638)</name>
    <name type="common">Delacroixia coronata</name>
    <dbReference type="NCBI Taxonomy" id="796925"/>
    <lineage>
        <taxon>Eukaryota</taxon>
        <taxon>Fungi</taxon>
        <taxon>Fungi incertae sedis</taxon>
        <taxon>Zoopagomycota</taxon>
        <taxon>Entomophthoromycotina</taxon>
        <taxon>Entomophthoromycetes</taxon>
        <taxon>Entomophthorales</taxon>
        <taxon>Ancylistaceae</taxon>
        <taxon>Conidiobolus</taxon>
    </lineage>
</organism>
<name>A0A137NWU3_CONC2</name>
<dbReference type="GO" id="GO:0006629">
    <property type="term" value="P:lipid metabolic process"/>
    <property type="evidence" value="ECO:0007669"/>
    <property type="project" value="InterPro"/>
</dbReference>
<keyword evidence="2" id="KW-0378">Hydrolase</keyword>
<dbReference type="Pfam" id="PF01764">
    <property type="entry name" value="Lipase_3"/>
    <property type="match status" value="1"/>
</dbReference>
<dbReference type="InterPro" id="IPR051218">
    <property type="entry name" value="Sec_MonoDiacylglyc_Lipase"/>
</dbReference>
<evidence type="ECO:0000313" key="2">
    <source>
        <dbReference type="EMBL" id="KXN67212.1"/>
    </source>
</evidence>
<reference evidence="2 3" key="1">
    <citation type="journal article" date="2015" name="Genome Biol. Evol.">
        <title>Phylogenomic analyses indicate that early fungi evolved digesting cell walls of algal ancestors of land plants.</title>
        <authorList>
            <person name="Chang Y."/>
            <person name="Wang S."/>
            <person name="Sekimoto S."/>
            <person name="Aerts A.L."/>
            <person name="Choi C."/>
            <person name="Clum A."/>
            <person name="LaButti K.M."/>
            <person name="Lindquist E.A."/>
            <person name="Yee Ngan C."/>
            <person name="Ohm R.A."/>
            <person name="Salamov A.A."/>
            <person name="Grigoriev I.V."/>
            <person name="Spatafora J.W."/>
            <person name="Berbee M.L."/>
        </authorList>
    </citation>
    <scope>NUCLEOTIDE SEQUENCE [LARGE SCALE GENOMIC DNA]</scope>
    <source>
        <strain evidence="2 3">NRRL 28638</strain>
    </source>
</reference>
<gene>
    <name evidence="2" type="ORF">CONCODRAFT_10753</name>
</gene>
<dbReference type="AlphaFoldDB" id="A0A137NWU3"/>
<evidence type="ECO:0000313" key="3">
    <source>
        <dbReference type="Proteomes" id="UP000070444"/>
    </source>
</evidence>
<dbReference type="Proteomes" id="UP000070444">
    <property type="component" value="Unassembled WGS sequence"/>
</dbReference>
<dbReference type="SUPFAM" id="SSF53474">
    <property type="entry name" value="alpha/beta-Hydrolases"/>
    <property type="match status" value="1"/>
</dbReference>
<feature type="domain" description="Fungal lipase-type" evidence="1">
    <location>
        <begin position="62"/>
        <end position="199"/>
    </location>
</feature>
<dbReference type="PANTHER" id="PTHR45856">
    <property type="entry name" value="ALPHA/BETA-HYDROLASES SUPERFAMILY PROTEIN"/>
    <property type="match status" value="1"/>
</dbReference>
<dbReference type="OrthoDB" id="438440at2759"/>
<sequence>MKEMFLYSNAAYCDFSMIEEWNCKQCNSADNSLKMNKYEVKEIKDTYGNLFGYIGVNHERIVLAFRGTQNFPNVLTDVNYIFDKYKTRNGIEFGIHRGIRQAIEVLLPTTEKYLKEFKNKYPSALVYITGHSLGGSLANLMTMHLEDKKLIRWGETHLYTFGQPRVGDQNYANYINSQSELTYRRVVVDQDIFTNTPNRLVGYAHSGHLHFTKNNVYDNHCDNDMELPECYNFVNPATVSHHTNYLGYKMTDNCVKLPIIAEFQKIKIIDFLIDTILSNNPFN</sequence>
<dbReference type="GO" id="GO:0016787">
    <property type="term" value="F:hydrolase activity"/>
    <property type="evidence" value="ECO:0007669"/>
    <property type="project" value="UniProtKB-KW"/>
</dbReference>
<accession>A0A137NWU3</accession>
<dbReference type="Gene3D" id="3.40.50.1820">
    <property type="entry name" value="alpha/beta hydrolase"/>
    <property type="match status" value="1"/>
</dbReference>
<protein>
    <submittedName>
        <fullName evidence="2">Alpha/beta-hydrolase</fullName>
    </submittedName>
</protein>
<dbReference type="EMBL" id="KQ964651">
    <property type="protein sequence ID" value="KXN67212.1"/>
    <property type="molecule type" value="Genomic_DNA"/>
</dbReference>
<dbReference type="PANTHER" id="PTHR45856:SF24">
    <property type="entry name" value="FUNGAL LIPASE-LIKE DOMAIN-CONTAINING PROTEIN"/>
    <property type="match status" value="1"/>
</dbReference>
<dbReference type="CDD" id="cd00519">
    <property type="entry name" value="Lipase_3"/>
    <property type="match status" value="1"/>
</dbReference>